<evidence type="ECO:0000313" key="5">
    <source>
        <dbReference type="Proteomes" id="UP000053989"/>
    </source>
</evidence>
<name>A0A0C2ZWZ2_9AGAM</name>
<dbReference type="InParanoid" id="A0A0C2ZWZ2"/>
<organism evidence="4 5">
    <name type="scientific">Scleroderma citrinum Foug A</name>
    <dbReference type="NCBI Taxonomy" id="1036808"/>
    <lineage>
        <taxon>Eukaryota</taxon>
        <taxon>Fungi</taxon>
        <taxon>Dikarya</taxon>
        <taxon>Basidiomycota</taxon>
        <taxon>Agaricomycotina</taxon>
        <taxon>Agaricomycetes</taxon>
        <taxon>Agaricomycetidae</taxon>
        <taxon>Boletales</taxon>
        <taxon>Sclerodermatineae</taxon>
        <taxon>Sclerodermataceae</taxon>
        <taxon>Scleroderma</taxon>
    </lineage>
</organism>
<dbReference type="Gene3D" id="3.40.50.720">
    <property type="entry name" value="NAD(P)-binding Rossmann-like Domain"/>
    <property type="match status" value="1"/>
</dbReference>
<dbReference type="HOGENOM" id="CLU_002220_4_0_1"/>
<protein>
    <recommendedName>
        <fullName evidence="3">Polyketide synthase-like phosphopantetheine-binding domain-containing protein</fullName>
    </recommendedName>
</protein>
<dbReference type="InterPro" id="IPR020806">
    <property type="entry name" value="PKS_PP-bd"/>
</dbReference>
<dbReference type="SUPFAM" id="SSF47336">
    <property type="entry name" value="ACP-like"/>
    <property type="match status" value="1"/>
</dbReference>
<dbReference type="Pfam" id="PF07993">
    <property type="entry name" value="NAD_binding_4"/>
    <property type="match status" value="1"/>
</dbReference>
<evidence type="ECO:0000313" key="4">
    <source>
        <dbReference type="EMBL" id="KIM56982.1"/>
    </source>
</evidence>
<dbReference type="GO" id="GO:0031177">
    <property type="term" value="F:phosphopantetheine binding"/>
    <property type="evidence" value="ECO:0007669"/>
    <property type="project" value="InterPro"/>
</dbReference>
<dbReference type="STRING" id="1036808.A0A0C2ZWZ2"/>
<dbReference type="InterPro" id="IPR051414">
    <property type="entry name" value="Adenylate-forming_Reductase"/>
</dbReference>
<proteinExistence type="predicted"/>
<reference evidence="4 5" key="1">
    <citation type="submission" date="2014-04" db="EMBL/GenBank/DDBJ databases">
        <authorList>
            <consortium name="DOE Joint Genome Institute"/>
            <person name="Kuo A."/>
            <person name="Kohler A."/>
            <person name="Nagy L.G."/>
            <person name="Floudas D."/>
            <person name="Copeland A."/>
            <person name="Barry K.W."/>
            <person name="Cichocki N."/>
            <person name="Veneault-Fourrey C."/>
            <person name="LaButti K."/>
            <person name="Lindquist E.A."/>
            <person name="Lipzen A."/>
            <person name="Lundell T."/>
            <person name="Morin E."/>
            <person name="Murat C."/>
            <person name="Sun H."/>
            <person name="Tunlid A."/>
            <person name="Henrissat B."/>
            <person name="Grigoriev I.V."/>
            <person name="Hibbett D.S."/>
            <person name="Martin F."/>
            <person name="Nordberg H.P."/>
            <person name="Cantor M.N."/>
            <person name="Hua S.X."/>
        </authorList>
    </citation>
    <scope>NUCLEOTIDE SEQUENCE [LARGE SCALE GENOMIC DNA]</scope>
    <source>
        <strain evidence="4 5">Foug A</strain>
    </source>
</reference>
<keyword evidence="5" id="KW-1185">Reference proteome</keyword>
<dbReference type="Proteomes" id="UP000053989">
    <property type="component" value="Unassembled WGS sequence"/>
</dbReference>
<dbReference type="Gene3D" id="1.10.1200.10">
    <property type="entry name" value="ACP-like"/>
    <property type="match status" value="1"/>
</dbReference>
<reference evidence="5" key="2">
    <citation type="submission" date="2015-01" db="EMBL/GenBank/DDBJ databases">
        <title>Evolutionary Origins and Diversification of the Mycorrhizal Mutualists.</title>
        <authorList>
            <consortium name="DOE Joint Genome Institute"/>
            <consortium name="Mycorrhizal Genomics Consortium"/>
            <person name="Kohler A."/>
            <person name="Kuo A."/>
            <person name="Nagy L.G."/>
            <person name="Floudas D."/>
            <person name="Copeland A."/>
            <person name="Barry K.W."/>
            <person name="Cichocki N."/>
            <person name="Veneault-Fourrey C."/>
            <person name="LaButti K."/>
            <person name="Lindquist E.A."/>
            <person name="Lipzen A."/>
            <person name="Lundell T."/>
            <person name="Morin E."/>
            <person name="Murat C."/>
            <person name="Riley R."/>
            <person name="Ohm R."/>
            <person name="Sun H."/>
            <person name="Tunlid A."/>
            <person name="Henrissat B."/>
            <person name="Grigoriev I.V."/>
            <person name="Hibbett D.S."/>
            <person name="Martin F."/>
        </authorList>
    </citation>
    <scope>NUCLEOTIDE SEQUENCE [LARGE SCALE GENOMIC DNA]</scope>
    <source>
        <strain evidence="5">Foug A</strain>
    </source>
</reference>
<dbReference type="Pfam" id="PF23562">
    <property type="entry name" value="AMP-binding_C_3"/>
    <property type="match status" value="1"/>
</dbReference>
<dbReference type="AlphaFoldDB" id="A0A0C2ZWZ2"/>
<evidence type="ECO:0000256" key="2">
    <source>
        <dbReference type="ARBA" id="ARBA00022553"/>
    </source>
</evidence>
<evidence type="ECO:0000256" key="1">
    <source>
        <dbReference type="ARBA" id="ARBA00022450"/>
    </source>
</evidence>
<dbReference type="SMART" id="SM00823">
    <property type="entry name" value="PKS_PP"/>
    <property type="match status" value="1"/>
</dbReference>
<dbReference type="SUPFAM" id="SSF51735">
    <property type="entry name" value="NAD(P)-binding Rossmann-fold domains"/>
    <property type="match status" value="1"/>
</dbReference>
<keyword evidence="1" id="KW-0596">Phosphopantetheine</keyword>
<gene>
    <name evidence="4" type="ORF">SCLCIDRAFT_1219816</name>
</gene>
<dbReference type="PANTHER" id="PTHR43439">
    <property type="entry name" value="PHENYLACETATE-COENZYME A LIGASE"/>
    <property type="match status" value="1"/>
</dbReference>
<dbReference type="InterPro" id="IPR013120">
    <property type="entry name" value="FAR_NAD-bd"/>
</dbReference>
<feature type="domain" description="Polyketide synthase-like phosphopantetheine-binding" evidence="3">
    <location>
        <begin position="121"/>
        <end position="202"/>
    </location>
</feature>
<keyword evidence="2" id="KW-0597">Phosphoprotein</keyword>
<dbReference type="InterPro" id="IPR036291">
    <property type="entry name" value="NAD(P)-bd_dom_sf"/>
</dbReference>
<dbReference type="EMBL" id="KN822107">
    <property type="protein sequence ID" value="KIM56982.1"/>
    <property type="molecule type" value="Genomic_DNA"/>
</dbReference>
<evidence type="ECO:0000259" key="3">
    <source>
        <dbReference type="SMART" id="SM00823"/>
    </source>
</evidence>
<dbReference type="PANTHER" id="PTHR43439:SF2">
    <property type="entry name" value="ENZYME, PUTATIVE (JCVI)-RELATED"/>
    <property type="match status" value="1"/>
</dbReference>
<dbReference type="InterPro" id="IPR036736">
    <property type="entry name" value="ACP-like_sf"/>
</dbReference>
<accession>A0A0C2ZWZ2</accession>
<sequence>MESVIGTSRYVAGVCAFGCGRNQVGILVEPRPEFAVDVKDEKQVAAFRNLIWPVVEEANKDAPNFSRVFKEKILVTSADKPMLRAGKGTVTKRATIKLYEHEIDVLRIEVPLPSEWTSSQVRDWLMVHATAVNSESPVNADVDLFEQGFDSLSATFLRNRITGSLKGSPIENIRDVAFRVSLNVVFSNLTLTVLANHLVNLVTGKANTADPKAEIERMIEKYSSGLQGNILRDPATRDGNEGHIILITGSTDRGLDISLLASQRLVYVDGDTSQEQLDLDRNLYEEIRNSVTVIIHNAWRLDFNLSLSTFEPNVRGTRHLIDLALASKKIAKPRFMFTSSITSAQAWDRDGGPIPEEVRSDASLAVGGGYGSAKHVCEKIIAKSGLAATNFRIGQITGAVPRGAWPTTEWIPIVVKSSVTLGALPNIHTNVAGLPTDAVSGTILDVALGEDEPPIMINVVHPRPVEWEALMKTIGDALFAKNVTREPLPIIHSAEWYHRLEEHAVNANEAKMKRVPAIKLLNYLSFFAQGDQHSNLEQDGDANVLAFEYSTEIAERASKTMRELPRISKSDVTRWVDYWESVGWFQDLGSDKFD</sequence>
<dbReference type="OrthoDB" id="429813at2759"/>